<dbReference type="OrthoDB" id="1143271at2"/>
<comment type="caution">
    <text evidence="2">The sequence shown here is derived from an EMBL/GenBank/DDBJ whole genome shotgun (WGS) entry which is preliminary data.</text>
</comment>
<accession>A0A0D7W4M7</accession>
<feature type="chain" id="PRO_5002325445" description="Outer membrane protein beta-barrel domain-containing protein" evidence="1">
    <location>
        <begin position="23"/>
        <end position="226"/>
    </location>
</feature>
<gene>
    <name evidence="2" type="ORF">PK35_04925</name>
</gene>
<dbReference type="EMBL" id="JTDV01000002">
    <property type="protein sequence ID" value="KJD34076.1"/>
    <property type="molecule type" value="Genomic_DNA"/>
</dbReference>
<evidence type="ECO:0000313" key="3">
    <source>
        <dbReference type="Proteomes" id="UP000032361"/>
    </source>
</evidence>
<dbReference type="Proteomes" id="UP000032361">
    <property type="component" value="Unassembled WGS sequence"/>
</dbReference>
<dbReference type="PATRIC" id="fig|1382798.3.peg.2160"/>
<proteinExistence type="predicted"/>
<name>A0A0D7W4M7_9FLAO</name>
<keyword evidence="1" id="KW-0732">Signal</keyword>
<protein>
    <recommendedName>
        <fullName evidence="4">Outer membrane protein beta-barrel domain-containing protein</fullName>
    </recommendedName>
</protein>
<evidence type="ECO:0008006" key="4">
    <source>
        <dbReference type="Google" id="ProtNLM"/>
    </source>
</evidence>
<evidence type="ECO:0000256" key="1">
    <source>
        <dbReference type="SAM" id="SignalP"/>
    </source>
</evidence>
<reference evidence="2 3" key="1">
    <citation type="journal article" date="2015" name="Antonie Van Leeuwenhoek">
        <title>Tamlana nanhaiensis sp. nov., isolated from surface seawater collected from the South China Sea.</title>
        <authorList>
            <person name="Liu X."/>
            <person name="Lai Q."/>
            <person name="Du Y."/>
            <person name="Li G."/>
            <person name="Sun F."/>
            <person name="Shao Z."/>
        </authorList>
    </citation>
    <scope>NUCLEOTIDE SEQUENCE [LARGE SCALE GENOMIC DNA]</scope>
    <source>
        <strain evidence="2 3">FHC16</strain>
    </source>
</reference>
<organism evidence="2 3">
    <name type="scientific">Neotamlana nanhaiensis</name>
    <dbReference type="NCBI Taxonomy" id="1382798"/>
    <lineage>
        <taxon>Bacteria</taxon>
        <taxon>Pseudomonadati</taxon>
        <taxon>Bacteroidota</taxon>
        <taxon>Flavobacteriia</taxon>
        <taxon>Flavobacteriales</taxon>
        <taxon>Flavobacteriaceae</taxon>
        <taxon>Neotamlana</taxon>
    </lineage>
</organism>
<evidence type="ECO:0000313" key="2">
    <source>
        <dbReference type="EMBL" id="KJD34076.1"/>
    </source>
</evidence>
<dbReference type="RefSeq" id="WP_044625677.1">
    <property type="nucleotide sequence ID" value="NZ_JTDV01000002.1"/>
</dbReference>
<sequence length="226" mass="25492">MKYNRLLLFVACCISFVTKSEAQNYRINNGFGLTGGITQFNILTDNFEVEEGNGFLGGFLATVDLPLKWYNVGFGMQFSENPVKISGRETLAITTDETFIEYKLFTVQLAMLLNIKVIPKYFTIDVGPIVQYNSKFEFKDKDQESFYVNNYDNLQASDITDISQFNLNGAIGASLGIKHFKLRAQYMYGFTNMLNKLQKKNLDTSGGEANFKGNQSLLMLGAIVEF</sequence>
<feature type="signal peptide" evidence="1">
    <location>
        <begin position="1"/>
        <end position="22"/>
    </location>
</feature>
<keyword evidence="3" id="KW-1185">Reference proteome</keyword>
<dbReference type="AlphaFoldDB" id="A0A0D7W4M7"/>